<reference evidence="1 2" key="1">
    <citation type="journal article" date="2008" name="J. Bacteriol.">
        <title>The genome of Heliobacterium modesticaldum, a phototrophic representative of the Firmicutes containing the simplest photosynthetic apparatus.</title>
        <authorList>
            <person name="Sattley W.M."/>
            <person name="Madigan M.T."/>
            <person name="Swingley W.D."/>
            <person name="Cheung P.C."/>
            <person name="Clocksin K.M."/>
            <person name="Conrad A.L."/>
            <person name="Dejesa L.C."/>
            <person name="Honchak B.M."/>
            <person name="Jung D.O."/>
            <person name="Karbach L.E."/>
            <person name="Kurdoglu A."/>
            <person name="Lahiri S."/>
            <person name="Mastrian S.D."/>
            <person name="Page L.E."/>
            <person name="Taylor H.L."/>
            <person name="Wang Z.T."/>
            <person name="Raymond J."/>
            <person name="Chen M."/>
            <person name="Blankenship R.E."/>
            <person name="Touchman J.W."/>
        </authorList>
    </citation>
    <scope>NUCLEOTIDE SEQUENCE [LARGE SCALE GENOMIC DNA]</scope>
    <source>
        <strain evidence="2">ATCC 51547 / Ice1</strain>
    </source>
</reference>
<dbReference type="EMBL" id="CP000930">
    <property type="protein sequence ID" value="ABZ84164.1"/>
    <property type="molecule type" value="Genomic_DNA"/>
</dbReference>
<evidence type="ECO:0000313" key="2">
    <source>
        <dbReference type="Proteomes" id="UP000008550"/>
    </source>
</evidence>
<protein>
    <submittedName>
        <fullName evidence="1">Uncharacterized protein</fullName>
    </submittedName>
</protein>
<gene>
    <name evidence="1" type="ORF">HM1_1594</name>
</gene>
<dbReference type="AlphaFoldDB" id="B0TDC3"/>
<dbReference type="Proteomes" id="UP000008550">
    <property type="component" value="Chromosome"/>
</dbReference>
<dbReference type="KEGG" id="hmo:HM1_1594"/>
<organism evidence="1 2">
    <name type="scientific">Heliobacterium modesticaldum (strain ATCC 51547 / Ice1)</name>
    <dbReference type="NCBI Taxonomy" id="498761"/>
    <lineage>
        <taxon>Bacteria</taxon>
        <taxon>Bacillati</taxon>
        <taxon>Bacillota</taxon>
        <taxon>Clostridia</taxon>
        <taxon>Eubacteriales</taxon>
        <taxon>Heliobacteriaceae</taxon>
        <taxon>Heliomicrobium</taxon>
    </lineage>
</organism>
<proteinExistence type="predicted"/>
<dbReference type="STRING" id="498761.HM1_1594"/>
<evidence type="ECO:0000313" key="1">
    <source>
        <dbReference type="EMBL" id="ABZ84164.1"/>
    </source>
</evidence>
<accession>B0TDC3</accession>
<name>B0TDC3_HELMI</name>
<keyword evidence="2" id="KW-1185">Reference proteome</keyword>
<sequence>MICKKAANLLLLRIIPARGMIPIQAMKYQLGQAVSEKPARKIRWLYAKKQKEKQYEEDKLCRRLQQKLSVR</sequence>
<dbReference type="HOGENOM" id="CLU_2734492_0_0_9"/>